<evidence type="ECO:0000313" key="3">
    <source>
        <dbReference type="Proteomes" id="UP000730618"/>
    </source>
</evidence>
<reference evidence="2 3" key="1">
    <citation type="submission" date="2021-06" db="EMBL/GenBank/DDBJ databases">
        <authorList>
            <person name="Criscuolo A."/>
        </authorList>
    </citation>
    <scope>NUCLEOTIDE SEQUENCE [LARGE SCALE GENOMIC DNA]</scope>
    <source>
        <strain evidence="3">CIP 111802</strain>
    </source>
</reference>
<feature type="region of interest" description="Disordered" evidence="1">
    <location>
        <begin position="1"/>
        <end position="37"/>
    </location>
</feature>
<feature type="compositionally biased region" description="Basic residues" evidence="1">
    <location>
        <begin position="28"/>
        <end position="37"/>
    </location>
</feature>
<proteinExistence type="predicted"/>
<protein>
    <submittedName>
        <fullName evidence="2">Uncharacterized protein</fullName>
    </submittedName>
</protein>
<gene>
    <name evidence="2" type="ORF">PAECIP111802_04616</name>
</gene>
<dbReference type="Proteomes" id="UP000730618">
    <property type="component" value="Unassembled WGS sequence"/>
</dbReference>
<evidence type="ECO:0000256" key="1">
    <source>
        <dbReference type="SAM" id="MobiDB-lite"/>
    </source>
</evidence>
<keyword evidence="3" id="KW-1185">Reference proteome</keyword>
<accession>A0ABM8VMH9</accession>
<name>A0ABM8VMH9_9BACL</name>
<evidence type="ECO:0000313" key="2">
    <source>
        <dbReference type="EMBL" id="CAG7650027.1"/>
    </source>
</evidence>
<organism evidence="2 3">
    <name type="scientific">Paenibacillus allorhizosphaerae</name>
    <dbReference type="NCBI Taxonomy" id="2849866"/>
    <lineage>
        <taxon>Bacteria</taxon>
        <taxon>Bacillati</taxon>
        <taxon>Bacillota</taxon>
        <taxon>Bacilli</taxon>
        <taxon>Bacillales</taxon>
        <taxon>Paenibacillaceae</taxon>
        <taxon>Paenibacillus</taxon>
    </lineage>
</organism>
<comment type="caution">
    <text evidence="2">The sequence shown here is derived from an EMBL/GenBank/DDBJ whole genome shotgun (WGS) entry which is preliminary data.</text>
</comment>
<sequence length="37" mass="4208">MMNNEHLAAHESLENPVFHSGIIDAPTRRRHRVGDQA</sequence>
<dbReference type="EMBL" id="CAJVCE010000014">
    <property type="protein sequence ID" value="CAG7650027.1"/>
    <property type="molecule type" value="Genomic_DNA"/>
</dbReference>